<dbReference type="AlphaFoldDB" id="A0A8X6YE04"/>
<dbReference type="Proteomes" id="UP000886998">
    <property type="component" value="Unassembled WGS sequence"/>
</dbReference>
<protein>
    <submittedName>
        <fullName evidence="1">Uncharacterized protein</fullName>
    </submittedName>
</protein>
<accession>A0A8X6YE04</accession>
<name>A0A8X6YE04_9ARAC</name>
<comment type="caution">
    <text evidence="1">The sequence shown here is derived from an EMBL/GenBank/DDBJ whole genome shotgun (WGS) entry which is preliminary data.</text>
</comment>
<sequence length="86" mass="9603">SSSKYSLANSLVNNSSTAALLHPTNISLNEEIEECSENLLQGNTGIVFQLLNAAIGSRWERKRSWLSVHHFIYSKANVSDQSLTFY</sequence>
<gene>
    <name evidence="1" type="ORF">TNIN_409421</name>
</gene>
<organism evidence="1 2">
    <name type="scientific">Trichonephila inaurata madagascariensis</name>
    <dbReference type="NCBI Taxonomy" id="2747483"/>
    <lineage>
        <taxon>Eukaryota</taxon>
        <taxon>Metazoa</taxon>
        <taxon>Ecdysozoa</taxon>
        <taxon>Arthropoda</taxon>
        <taxon>Chelicerata</taxon>
        <taxon>Arachnida</taxon>
        <taxon>Araneae</taxon>
        <taxon>Araneomorphae</taxon>
        <taxon>Entelegynae</taxon>
        <taxon>Araneoidea</taxon>
        <taxon>Nephilidae</taxon>
        <taxon>Trichonephila</taxon>
        <taxon>Trichonephila inaurata</taxon>
    </lineage>
</organism>
<evidence type="ECO:0000313" key="2">
    <source>
        <dbReference type="Proteomes" id="UP000886998"/>
    </source>
</evidence>
<evidence type="ECO:0000313" key="1">
    <source>
        <dbReference type="EMBL" id="GFY70568.1"/>
    </source>
</evidence>
<feature type="non-terminal residue" evidence="1">
    <location>
        <position position="1"/>
    </location>
</feature>
<keyword evidence="2" id="KW-1185">Reference proteome</keyword>
<reference evidence="1" key="1">
    <citation type="submission" date="2020-08" db="EMBL/GenBank/DDBJ databases">
        <title>Multicomponent nature underlies the extraordinary mechanical properties of spider dragline silk.</title>
        <authorList>
            <person name="Kono N."/>
            <person name="Nakamura H."/>
            <person name="Mori M."/>
            <person name="Yoshida Y."/>
            <person name="Ohtoshi R."/>
            <person name="Malay A.D."/>
            <person name="Moran D.A.P."/>
            <person name="Tomita M."/>
            <person name="Numata K."/>
            <person name="Arakawa K."/>
        </authorList>
    </citation>
    <scope>NUCLEOTIDE SEQUENCE</scope>
</reference>
<dbReference type="EMBL" id="BMAV01018332">
    <property type="protein sequence ID" value="GFY70568.1"/>
    <property type="molecule type" value="Genomic_DNA"/>
</dbReference>
<proteinExistence type="predicted"/>